<protein>
    <submittedName>
        <fullName evidence="1">Uncharacterized protein</fullName>
    </submittedName>
</protein>
<name>A0A4C1VS63_EUMVA</name>
<dbReference type="EMBL" id="BGZK01000401">
    <property type="protein sequence ID" value="GBP41533.1"/>
    <property type="molecule type" value="Genomic_DNA"/>
</dbReference>
<reference evidence="1 2" key="1">
    <citation type="journal article" date="2019" name="Commun. Biol.">
        <title>The bagworm genome reveals a unique fibroin gene that provides high tensile strength.</title>
        <authorList>
            <person name="Kono N."/>
            <person name="Nakamura H."/>
            <person name="Ohtoshi R."/>
            <person name="Tomita M."/>
            <person name="Numata K."/>
            <person name="Arakawa K."/>
        </authorList>
    </citation>
    <scope>NUCLEOTIDE SEQUENCE [LARGE SCALE GENOMIC DNA]</scope>
</reference>
<gene>
    <name evidence="1" type="ORF">EVAR_20339_1</name>
</gene>
<accession>A0A4C1VS63</accession>
<keyword evidence="2" id="KW-1185">Reference proteome</keyword>
<organism evidence="1 2">
    <name type="scientific">Eumeta variegata</name>
    <name type="common">Bagworm moth</name>
    <name type="synonym">Eumeta japonica</name>
    <dbReference type="NCBI Taxonomy" id="151549"/>
    <lineage>
        <taxon>Eukaryota</taxon>
        <taxon>Metazoa</taxon>
        <taxon>Ecdysozoa</taxon>
        <taxon>Arthropoda</taxon>
        <taxon>Hexapoda</taxon>
        <taxon>Insecta</taxon>
        <taxon>Pterygota</taxon>
        <taxon>Neoptera</taxon>
        <taxon>Endopterygota</taxon>
        <taxon>Lepidoptera</taxon>
        <taxon>Glossata</taxon>
        <taxon>Ditrysia</taxon>
        <taxon>Tineoidea</taxon>
        <taxon>Psychidae</taxon>
        <taxon>Oiketicinae</taxon>
        <taxon>Eumeta</taxon>
    </lineage>
</organism>
<sequence>MTTTWLDHNVLPVRWHQIFFTALWRGKRAREPPGSGLIPVNHGHLQPQKLLAHFGSHRKFEHRVPILRLCNNAFVTTTSQRQSFVLCTGMFKGVMTPMTSNSSDPWLGATRRKTNIPISRSPSKVKQVKPSVLGIVDTQQQLREELPQIENRLFEDLPRNIN</sequence>
<dbReference type="Proteomes" id="UP000299102">
    <property type="component" value="Unassembled WGS sequence"/>
</dbReference>
<proteinExistence type="predicted"/>
<evidence type="ECO:0000313" key="2">
    <source>
        <dbReference type="Proteomes" id="UP000299102"/>
    </source>
</evidence>
<evidence type="ECO:0000313" key="1">
    <source>
        <dbReference type="EMBL" id="GBP41533.1"/>
    </source>
</evidence>
<comment type="caution">
    <text evidence="1">The sequence shown here is derived from an EMBL/GenBank/DDBJ whole genome shotgun (WGS) entry which is preliminary data.</text>
</comment>
<dbReference type="AlphaFoldDB" id="A0A4C1VS63"/>